<name>A0A1X9PYG4_NEPPI</name>
<evidence type="ECO:0000313" key="1">
    <source>
        <dbReference type="EMBL" id="ARQ14839.1"/>
    </source>
</evidence>
<accession>A0A1X9PYG4</accession>
<organism evidence="1">
    <name type="scientific">Nephila pilipes</name>
    <name type="common">Giant wood spider</name>
    <name type="synonym">Nephila maculata</name>
    <dbReference type="NCBI Taxonomy" id="299642"/>
    <lineage>
        <taxon>Eukaryota</taxon>
        <taxon>Metazoa</taxon>
        <taxon>Ecdysozoa</taxon>
        <taxon>Arthropoda</taxon>
        <taxon>Chelicerata</taxon>
        <taxon>Arachnida</taxon>
        <taxon>Araneae</taxon>
        <taxon>Araneomorphae</taxon>
        <taxon>Entelegynae</taxon>
        <taxon>Araneoidea</taxon>
        <taxon>Nephilidae</taxon>
        <taxon>Nephila</taxon>
    </lineage>
</organism>
<proteinExistence type="evidence at transcript level"/>
<reference evidence="1" key="1">
    <citation type="submission" date="2016-04" db="EMBL/GenBank/DDBJ databases">
        <title>Peptidic Toxins from the Spider Nephila clacata Target the VGICs on Insect DUM Neurons for preying.</title>
        <authorList>
            <person name="Jin L."/>
            <person name="Lai R."/>
        </authorList>
    </citation>
    <scope>NUCLEOTIDE SEQUENCE</scope>
</reference>
<dbReference type="EMBL" id="KX023305">
    <property type="protein sequence ID" value="ARQ14839.1"/>
    <property type="molecule type" value="mRNA"/>
</dbReference>
<dbReference type="AlphaFoldDB" id="A0A1X9PYG4"/>
<sequence>MVCSTFKTLHDLSSNRRKPDWFLSLKKIYLVRKDQ</sequence>
<protein>
    <submittedName>
        <fullName evidence="1">Spider venom protein NPTX_B154</fullName>
    </submittedName>
</protein>